<evidence type="ECO:0000313" key="4">
    <source>
        <dbReference type="Proteomes" id="UP001215598"/>
    </source>
</evidence>
<evidence type="ECO:0000256" key="2">
    <source>
        <dbReference type="SAM" id="Phobius"/>
    </source>
</evidence>
<reference evidence="3" key="1">
    <citation type="submission" date="2023-03" db="EMBL/GenBank/DDBJ databases">
        <title>Massive genome expansion in bonnet fungi (Mycena s.s.) driven by repeated elements and novel gene families across ecological guilds.</title>
        <authorList>
            <consortium name="Lawrence Berkeley National Laboratory"/>
            <person name="Harder C.B."/>
            <person name="Miyauchi S."/>
            <person name="Viragh M."/>
            <person name="Kuo A."/>
            <person name="Thoen E."/>
            <person name="Andreopoulos B."/>
            <person name="Lu D."/>
            <person name="Skrede I."/>
            <person name="Drula E."/>
            <person name="Henrissat B."/>
            <person name="Morin E."/>
            <person name="Kohler A."/>
            <person name="Barry K."/>
            <person name="LaButti K."/>
            <person name="Morin E."/>
            <person name="Salamov A."/>
            <person name="Lipzen A."/>
            <person name="Mereny Z."/>
            <person name="Hegedus B."/>
            <person name="Baldrian P."/>
            <person name="Stursova M."/>
            <person name="Weitz H."/>
            <person name="Taylor A."/>
            <person name="Grigoriev I.V."/>
            <person name="Nagy L.G."/>
            <person name="Martin F."/>
            <person name="Kauserud H."/>
        </authorList>
    </citation>
    <scope>NUCLEOTIDE SEQUENCE</scope>
    <source>
        <strain evidence="3">CBHHK182m</strain>
    </source>
</reference>
<feature type="transmembrane region" description="Helical" evidence="2">
    <location>
        <begin position="379"/>
        <end position="399"/>
    </location>
</feature>
<accession>A0AAD7MZB3</accession>
<dbReference type="Proteomes" id="UP001215598">
    <property type="component" value="Unassembled WGS sequence"/>
</dbReference>
<feature type="compositionally biased region" description="Polar residues" evidence="1">
    <location>
        <begin position="793"/>
        <end position="807"/>
    </location>
</feature>
<dbReference type="EMBL" id="JARKIB010000110">
    <property type="protein sequence ID" value="KAJ7738783.1"/>
    <property type="molecule type" value="Genomic_DNA"/>
</dbReference>
<feature type="region of interest" description="Disordered" evidence="1">
    <location>
        <begin position="1"/>
        <end position="192"/>
    </location>
</feature>
<keyword evidence="2" id="KW-1133">Transmembrane helix</keyword>
<feature type="compositionally biased region" description="Polar residues" evidence="1">
    <location>
        <begin position="33"/>
        <end position="48"/>
    </location>
</feature>
<feature type="compositionally biased region" description="Pro residues" evidence="1">
    <location>
        <begin position="819"/>
        <end position="832"/>
    </location>
</feature>
<protein>
    <submittedName>
        <fullName evidence="3">Uncharacterized protein</fullName>
    </submittedName>
</protein>
<feature type="compositionally biased region" description="Low complexity" evidence="1">
    <location>
        <begin position="97"/>
        <end position="106"/>
    </location>
</feature>
<gene>
    <name evidence="3" type="ORF">B0H16DRAFT_1891250</name>
</gene>
<feature type="compositionally biased region" description="Basic and acidic residues" evidence="1">
    <location>
        <begin position="9"/>
        <end position="21"/>
    </location>
</feature>
<name>A0AAD7MZB3_9AGAR</name>
<dbReference type="AlphaFoldDB" id="A0AAD7MZB3"/>
<feature type="compositionally biased region" description="Basic and acidic residues" evidence="1">
    <location>
        <begin position="570"/>
        <end position="581"/>
    </location>
</feature>
<feature type="region of interest" description="Disordered" evidence="1">
    <location>
        <begin position="749"/>
        <end position="847"/>
    </location>
</feature>
<evidence type="ECO:0000256" key="1">
    <source>
        <dbReference type="SAM" id="MobiDB-lite"/>
    </source>
</evidence>
<organism evidence="3 4">
    <name type="scientific">Mycena metata</name>
    <dbReference type="NCBI Taxonomy" id="1033252"/>
    <lineage>
        <taxon>Eukaryota</taxon>
        <taxon>Fungi</taxon>
        <taxon>Dikarya</taxon>
        <taxon>Basidiomycota</taxon>
        <taxon>Agaricomycotina</taxon>
        <taxon>Agaricomycetes</taxon>
        <taxon>Agaricomycetidae</taxon>
        <taxon>Agaricales</taxon>
        <taxon>Marasmiineae</taxon>
        <taxon>Mycenaceae</taxon>
        <taxon>Mycena</taxon>
    </lineage>
</organism>
<feature type="compositionally biased region" description="Low complexity" evidence="1">
    <location>
        <begin position="170"/>
        <end position="179"/>
    </location>
</feature>
<comment type="caution">
    <text evidence="3">The sequence shown here is derived from an EMBL/GenBank/DDBJ whole genome shotgun (WGS) entry which is preliminary data.</text>
</comment>
<feature type="transmembrane region" description="Helical" evidence="2">
    <location>
        <begin position="475"/>
        <end position="498"/>
    </location>
</feature>
<keyword evidence="2" id="KW-0472">Membrane</keyword>
<keyword evidence="4" id="KW-1185">Reference proteome</keyword>
<feature type="transmembrane region" description="Helical" evidence="2">
    <location>
        <begin position="428"/>
        <end position="455"/>
    </location>
</feature>
<feature type="region of interest" description="Disordered" evidence="1">
    <location>
        <begin position="538"/>
        <end position="591"/>
    </location>
</feature>
<proteinExistence type="predicted"/>
<feature type="compositionally biased region" description="Low complexity" evidence="1">
    <location>
        <begin position="808"/>
        <end position="818"/>
    </location>
</feature>
<sequence>MSSGSPKSRLVEGFRDPRRTEPTNPAVVLAEGASQTIEGLKPQETSSPHIEGLRPMADSQFRGIPIQLESTAGRIRSEEARSDSASYGSLDGDRRSSVSSSPDYSPQTERRNSSPNRLYSPHRPKGIVPSQPIAHIPHTHLPPHQNHRPILETPITPLSGPAYRGRDKSSSSSSRRSGSYNGPPRLTQSGHPYPYAYSTSPYAVPVAMQPAGIPEPPYVAVNPFSLYPSDPVPPLTLPISTGHRRQSMCRRLRNLSIFLRLPLQIYMHLLLRLPLLYFSRVSRLFEDANLSTLDIRRMVVANAHQWKDGTPGSLMTMWLPEEAALSPNLHNFRHSWEAFIDSLMREWKTQNVVSALMLSAILTVLQIDGAASDPITRTTALLSLISALVSLLFGSMYIMRFGGMRKMYKAASWAEEAQKGSTSMLWNVWILLAMPAIWLIWSILLFVTCIMAFTWRTGAIGEPVQTALSHNIAQGLRIGVSALLAVAFIYFLLVVNTFRKYGDGMDRRWNEKVIEWTQKGRYAQIGMHPGAWVPDALPNHYSRTHPPHSRAGSSDTTPSIPHGSRSSSTIERRRGRSESRRGLSFPPPVDPDRAISFNRPVNLAAGLGMGTFPATKIMDLPSKVYPLPTILQNRDILLEDWARFAADLADIWDGKSKETPPFPLGFEPGPPPATVTRESGAAGLMHLWNTKFFYPRFAEAVLCREEPRVGVPGYSVYLIPKSPDSTSSAPAMPSPNDYDLKGITVLQLGDDPQGRRWSNQKKIPADLPDDAGHREGQTEAEVETLGPSWKTVLPSTAGQNPSTSQRMPSSGSSLYLSIPLPPSPASDAPPAPNAGSPLSARPRDSGA</sequence>
<keyword evidence="2" id="KW-0812">Transmembrane</keyword>
<evidence type="ECO:0000313" key="3">
    <source>
        <dbReference type="EMBL" id="KAJ7738783.1"/>
    </source>
</evidence>